<proteinExistence type="predicted"/>
<name>A0A9Q0NC74_9DIPT</name>
<keyword evidence="1" id="KW-0812">Transmembrane</keyword>
<protein>
    <submittedName>
        <fullName evidence="2">Uncharacterized protein</fullName>
    </submittedName>
</protein>
<keyword evidence="3" id="KW-1185">Reference proteome</keyword>
<dbReference type="EMBL" id="WJQU01000001">
    <property type="protein sequence ID" value="KAJ6647277.1"/>
    <property type="molecule type" value="Genomic_DNA"/>
</dbReference>
<organism evidence="2 3">
    <name type="scientific">Pseudolycoriella hygida</name>
    <dbReference type="NCBI Taxonomy" id="35572"/>
    <lineage>
        <taxon>Eukaryota</taxon>
        <taxon>Metazoa</taxon>
        <taxon>Ecdysozoa</taxon>
        <taxon>Arthropoda</taxon>
        <taxon>Hexapoda</taxon>
        <taxon>Insecta</taxon>
        <taxon>Pterygota</taxon>
        <taxon>Neoptera</taxon>
        <taxon>Endopterygota</taxon>
        <taxon>Diptera</taxon>
        <taxon>Nematocera</taxon>
        <taxon>Sciaroidea</taxon>
        <taxon>Sciaridae</taxon>
        <taxon>Pseudolycoriella</taxon>
    </lineage>
</organism>
<comment type="caution">
    <text evidence="2">The sequence shown here is derived from an EMBL/GenBank/DDBJ whole genome shotgun (WGS) entry which is preliminary data.</text>
</comment>
<evidence type="ECO:0000256" key="1">
    <source>
        <dbReference type="SAM" id="Phobius"/>
    </source>
</evidence>
<evidence type="ECO:0000313" key="3">
    <source>
        <dbReference type="Proteomes" id="UP001151699"/>
    </source>
</evidence>
<dbReference type="AlphaFoldDB" id="A0A9Q0NC74"/>
<evidence type="ECO:0000313" key="2">
    <source>
        <dbReference type="EMBL" id="KAJ6647277.1"/>
    </source>
</evidence>
<sequence>MTYAQNYKVDNTKLADDKMNVLRHLIKKQIKSAAKMGLLMSSIKVLFNSFKLFRNGVLSFITSFFEYFDYQLFIFFVLYGTFYQLTRFLLNEFHNETTQNSFLAGLVAGTAYYLSPRYYVFAYAFTTVIELLNDLCLSRMDQSSKLKQFVKNISWFKIFIYISIPTFGHWKIFKPWMLPKIMDRVFNNISNDRMSLGSRNYAKFILGI</sequence>
<accession>A0A9Q0NC74</accession>
<reference evidence="2" key="1">
    <citation type="submission" date="2022-07" db="EMBL/GenBank/DDBJ databases">
        <authorList>
            <person name="Trinca V."/>
            <person name="Uliana J.V.C."/>
            <person name="Torres T.T."/>
            <person name="Ward R.J."/>
            <person name="Monesi N."/>
        </authorList>
    </citation>
    <scope>NUCLEOTIDE SEQUENCE</scope>
    <source>
        <strain evidence="2">HSMRA1968</strain>
        <tissue evidence="2">Whole embryos</tissue>
    </source>
</reference>
<dbReference type="Proteomes" id="UP001151699">
    <property type="component" value="Chromosome A"/>
</dbReference>
<dbReference type="OrthoDB" id="291792at2759"/>
<feature type="transmembrane region" description="Helical" evidence="1">
    <location>
        <begin position="149"/>
        <end position="170"/>
    </location>
</feature>
<feature type="transmembrane region" description="Helical" evidence="1">
    <location>
        <begin position="120"/>
        <end position="137"/>
    </location>
</feature>
<keyword evidence="1" id="KW-0472">Membrane</keyword>
<gene>
    <name evidence="2" type="ORF">Bhyg_02499</name>
</gene>
<keyword evidence="1" id="KW-1133">Transmembrane helix</keyword>